<comment type="caution">
    <text evidence="1">The sequence shown here is derived from an EMBL/GenBank/DDBJ whole genome shotgun (WGS) entry which is preliminary data.</text>
</comment>
<accession>A0A0A2CBJ6</accession>
<dbReference type="GO" id="GO:0030246">
    <property type="term" value="F:carbohydrate binding"/>
    <property type="evidence" value="ECO:0007669"/>
    <property type="project" value="InterPro"/>
</dbReference>
<dbReference type="PANTHER" id="PTHR11122:SF13">
    <property type="entry name" value="GLUCOSE-6-PHOSPHATE 1-EPIMERASE"/>
    <property type="match status" value="1"/>
</dbReference>
<dbReference type="InterPro" id="IPR008183">
    <property type="entry name" value="Aldose_1/G6P_1-epimerase"/>
</dbReference>
<evidence type="ECO:0000313" key="2">
    <source>
        <dbReference type="Proteomes" id="UP000030392"/>
    </source>
</evidence>
<dbReference type="GO" id="GO:0005975">
    <property type="term" value="P:carbohydrate metabolic process"/>
    <property type="evidence" value="ECO:0007669"/>
    <property type="project" value="InterPro"/>
</dbReference>
<organism evidence="1 2">
    <name type="scientific">Prochlorococcus marinus str. PAC1</name>
    <dbReference type="NCBI Taxonomy" id="59924"/>
    <lineage>
        <taxon>Bacteria</taxon>
        <taxon>Bacillati</taxon>
        <taxon>Cyanobacteriota</taxon>
        <taxon>Cyanophyceae</taxon>
        <taxon>Synechococcales</taxon>
        <taxon>Prochlorococcaceae</taxon>
        <taxon>Prochlorococcus</taxon>
    </lineage>
</organism>
<proteinExistence type="predicted"/>
<dbReference type="InterPro" id="IPR014718">
    <property type="entry name" value="GH-type_carb-bd"/>
</dbReference>
<dbReference type="EMBL" id="JNAX01000004">
    <property type="protein sequence ID" value="KGG21944.1"/>
    <property type="molecule type" value="Genomic_DNA"/>
</dbReference>
<dbReference type="Proteomes" id="UP000030392">
    <property type="component" value="Unassembled WGS sequence"/>
</dbReference>
<dbReference type="RefSeq" id="WP_036904476.1">
    <property type="nucleotide sequence ID" value="NZ_CP138967.1"/>
</dbReference>
<dbReference type="PANTHER" id="PTHR11122">
    <property type="entry name" value="APOSPORY-ASSOCIATED PROTEIN C-RELATED"/>
    <property type="match status" value="1"/>
</dbReference>
<dbReference type="InterPro" id="IPR011013">
    <property type="entry name" value="Gal_mutarotase_sf_dom"/>
</dbReference>
<dbReference type="CDD" id="cd09025">
    <property type="entry name" value="Aldose_epim_Slr1438"/>
    <property type="match status" value="1"/>
</dbReference>
<name>A0A0A2CBJ6_PROMR</name>
<dbReference type="AlphaFoldDB" id="A0A0A2CBJ6"/>
<dbReference type="SUPFAM" id="SSF74650">
    <property type="entry name" value="Galactose mutarotase-like"/>
    <property type="match status" value="1"/>
</dbReference>
<dbReference type="GO" id="GO:0016853">
    <property type="term" value="F:isomerase activity"/>
    <property type="evidence" value="ECO:0007669"/>
    <property type="project" value="InterPro"/>
</dbReference>
<reference evidence="2" key="1">
    <citation type="journal article" date="2014" name="Sci. Data">
        <title>Genomes of diverse isolates of the marine cyanobacterium Prochlorococcus.</title>
        <authorList>
            <person name="Biller S."/>
            <person name="Berube P."/>
            <person name="Thompson J."/>
            <person name="Kelly L."/>
            <person name="Roggensack S."/>
            <person name="Awad L."/>
            <person name="Roache-Johnson K."/>
            <person name="Ding H."/>
            <person name="Giovannoni S.J."/>
            <person name="Moore L.R."/>
            <person name="Chisholm S.W."/>
        </authorList>
    </citation>
    <scope>NUCLEOTIDE SEQUENCE [LARGE SCALE GENOMIC DNA]</scope>
    <source>
        <strain evidence="2">PAC1</strain>
    </source>
</reference>
<protein>
    <submittedName>
        <fullName evidence="1">Galactose mutarotase</fullName>
    </submittedName>
</protein>
<sequence>MSVTFEKKTNPYPHWEYLNPEFDSLIRIVPERGGLITEWRSEGKELLYFDLERFLDKDKSVRGGIPILFPICGDLSEGYSSRGNMYFLKQHGFARDLPWSIGLLKDKLGIRLKLTDTKDSRSYFPFFFTLWMDVRLKEKSLQISIKIHNQSQDSMPFSFGLHPYFQVSNTQKIKIDGLSEKCIDQTNMKVTNVSDQIRILDKGVDFLSYPSSSVKMFDFLSRNVIELIHQEPMDTTVIWTDPPRQMVCLEPWTSPRNSLVTGDRKLEIKPEEYIDLSTTFQHNSF</sequence>
<evidence type="ECO:0000313" key="1">
    <source>
        <dbReference type="EMBL" id="KGG21944.1"/>
    </source>
</evidence>
<dbReference type="Gene3D" id="2.70.98.10">
    <property type="match status" value="1"/>
</dbReference>
<dbReference type="Pfam" id="PF01263">
    <property type="entry name" value="Aldose_epim"/>
    <property type="match status" value="1"/>
</dbReference>
<gene>
    <name evidence="1" type="ORF">EV03_0263</name>
</gene>